<keyword evidence="1" id="KW-0472">Membrane</keyword>
<dbReference type="OrthoDB" id="5416147at2"/>
<keyword evidence="1" id="KW-0812">Transmembrane</keyword>
<keyword evidence="1" id="KW-1133">Transmembrane helix</keyword>
<feature type="domain" description="Serine aminopeptidase S33" evidence="2">
    <location>
        <begin position="80"/>
        <end position="292"/>
    </location>
</feature>
<evidence type="ECO:0000259" key="2">
    <source>
        <dbReference type="Pfam" id="PF12146"/>
    </source>
</evidence>
<keyword evidence="4" id="KW-1185">Reference proteome</keyword>
<dbReference type="Proteomes" id="UP000186141">
    <property type="component" value="Unassembled WGS sequence"/>
</dbReference>
<keyword evidence="3" id="KW-0378">Hydrolase</keyword>
<dbReference type="STRING" id="1086013.SAMN05421774_102139"/>
<proteinExistence type="predicted"/>
<dbReference type="GO" id="GO:0016787">
    <property type="term" value="F:hydrolase activity"/>
    <property type="evidence" value="ECO:0007669"/>
    <property type="project" value="UniProtKB-KW"/>
</dbReference>
<dbReference type="Pfam" id="PF12146">
    <property type="entry name" value="Hydrolase_4"/>
    <property type="match status" value="1"/>
</dbReference>
<dbReference type="Gene3D" id="3.40.50.1820">
    <property type="entry name" value="alpha/beta hydrolase"/>
    <property type="match status" value="1"/>
</dbReference>
<sequence length="332" mass="35066">MRTFGKWLGRALLVLVLLAGAVWLWPRDTRIAPPAFDAAAVPADLEGWLKAREDVFADLVPGTQKRVIWHDVPGVRTPLSVVYVHGFSASSEESRPVPDMLAGALGANLHFTRLAGHGRDGAALGAASAEDWMTDLAEALAIGARIGDRVVVVASSTGASIVLAGLATPDLRAAMPAAEKVAGVAMISPNLRLASALENWVLDLPGAAHVLPGLIGADQIWPSRNPDHARYWTLRYPTAALFPMAKAMRAARAADPGRVTVPLLVLTSPDDVVVSPAATEAMAARWGGTVARESWPLRAGMDHEAHVIAGDIRSPGMTKAVADRLILWAEGL</sequence>
<name>A0A1N7LSF1_9RHOB</name>
<evidence type="ECO:0000313" key="3">
    <source>
        <dbReference type="EMBL" id="SIS76766.1"/>
    </source>
</evidence>
<reference evidence="3 4" key="1">
    <citation type="submission" date="2017-01" db="EMBL/GenBank/DDBJ databases">
        <authorList>
            <person name="Mah S.A."/>
            <person name="Swanson W.J."/>
            <person name="Moy G.W."/>
            <person name="Vacquier V.D."/>
        </authorList>
    </citation>
    <scope>NUCLEOTIDE SEQUENCE [LARGE SCALE GENOMIC DNA]</scope>
    <source>
        <strain evidence="3 4">DSM 26375</strain>
    </source>
</reference>
<organism evidence="3 4">
    <name type="scientific">Gemmobacter megaterium</name>
    <dbReference type="NCBI Taxonomy" id="1086013"/>
    <lineage>
        <taxon>Bacteria</taxon>
        <taxon>Pseudomonadati</taxon>
        <taxon>Pseudomonadota</taxon>
        <taxon>Alphaproteobacteria</taxon>
        <taxon>Rhodobacterales</taxon>
        <taxon>Paracoccaceae</taxon>
        <taxon>Gemmobacter</taxon>
    </lineage>
</organism>
<feature type="transmembrane region" description="Helical" evidence="1">
    <location>
        <begin position="7"/>
        <end position="25"/>
    </location>
</feature>
<gene>
    <name evidence="3" type="ORF">SAMN05421774_102139</name>
</gene>
<dbReference type="RefSeq" id="WP_076529358.1">
    <property type="nucleotide sequence ID" value="NZ_BMEH01000002.1"/>
</dbReference>
<evidence type="ECO:0000256" key="1">
    <source>
        <dbReference type="SAM" id="Phobius"/>
    </source>
</evidence>
<dbReference type="InterPro" id="IPR022742">
    <property type="entry name" value="Hydrolase_4"/>
</dbReference>
<evidence type="ECO:0000313" key="4">
    <source>
        <dbReference type="Proteomes" id="UP000186141"/>
    </source>
</evidence>
<dbReference type="EMBL" id="FTOT01000002">
    <property type="protein sequence ID" value="SIS76766.1"/>
    <property type="molecule type" value="Genomic_DNA"/>
</dbReference>
<dbReference type="InterPro" id="IPR029058">
    <property type="entry name" value="AB_hydrolase_fold"/>
</dbReference>
<dbReference type="AlphaFoldDB" id="A0A1N7LSF1"/>
<protein>
    <submittedName>
        <fullName evidence="3">Lysophospholipase, alpha-beta hydrolase superfamily</fullName>
    </submittedName>
</protein>
<accession>A0A1N7LSF1</accession>
<dbReference type="SUPFAM" id="SSF53474">
    <property type="entry name" value="alpha/beta-Hydrolases"/>
    <property type="match status" value="1"/>
</dbReference>